<organism evidence="1 2">
    <name type="scientific">Mycena maculata</name>
    <dbReference type="NCBI Taxonomy" id="230809"/>
    <lineage>
        <taxon>Eukaryota</taxon>
        <taxon>Fungi</taxon>
        <taxon>Dikarya</taxon>
        <taxon>Basidiomycota</taxon>
        <taxon>Agaricomycotina</taxon>
        <taxon>Agaricomycetes</taxon>
        <taxon>Agaricomycetidae</taxon>
        <taxon>Agaricales</taxon>
        <taxon>Marasmiineae</taxon>
        <taxon>Mycenaceae</taxon>
        <taxon>Mycena</taxon>
    </lineage>
</organism>
<name>A0AAD7IKJ0_9AGAR</name>
<protein>
    <recommendedName>
        <fullName evidence="3">F-box domain-containing protein</fullName>
    </recommendedName>
</protein>
<dbReference type="InterPro" id="IPR032675">
    <property type="entry name" value="LRR_dom_sf"/>
</dbReference>
<dbReference type="EMBL" id="JARJLG010000104">
    <property type="protein sequence ID" value="KAJ7745230.1"/>
    <property type="molecule type" value="Genomic_DNA"/>
</dbReference>
<dbReference type="SUPFAM" id="SSF52047">
    <property type="entry name" value="RNI-like"/>
    <property type="match status" value="1"/>
</dbReference>
<gene>
    <name evidence="1" type="ORF">DFH07DRAFT_833879</name>
</gene>
<keyword evidence="2" id="KW-1185">Reference proteome</keyword>
<comment type="caution">
    <text evidence="1">The sequence shown here is derived from an EMBL/GenBank/DDBJ whole genome shotgun (WGS) entry which is preliminary data.</text>
</comment>
<sequence length="473" mass="52153">MAADVADLRTHISEISTAILSLIQSKADEFLDHHPLADAVPAAHVRPYIEAIASDISALIQTKTDEFLDRQQLTASDAAANLRSRVGDISEHIMRFEETKSEIKGQLNALLDPVSRLPLEVASVIFEYCLPSAPRPYPSAPPMIFLSICRSWRNIALSIPDLWAVISISTRVVSVKSRRLIDRWVARAGTRPLSLTLQGEVTPAAHALIDQYVPRAQTLELHHPSGLDLQAILARASSLPLLKTLIIRKTNPEGTESDEDDSYAKVYSDDGREILQMLSAAPNLISCALHSIYLQLDFQDALDRGLEPVPLTHPNLAYLCTGVHGGTTEILLQYLTLPSLQHLSISHFDIPFEDLLAFFTRSSSPLKTLAMTVSSISADDGAVGRFLQLVSALENMDMKMTDMKMKQSVEGEHFVFSIIAAIGSSTQHLPNLKNLTIRGDPLCLPRYEQVLGALAARRGLPHSQIKTFNFFWA</sequence>
<dbReference type="Proteomes" id="UP001215280">
    <property type="component" value="Unassembled WGS sequence"/>
</dbReference>
<accession>A0AAD7IKJ0</accession>
<evidence type="ECO:0008006" key="3">
    <source>
        <dbReference type="Google" id="ProtNLM"/>
    </source>
</evidence>
<reference evidence="1" key="1">
    <citation type="submission" date="2023-03" db="EMBL/GenBank/DDBJ databases">
        <title>Massive genome expansion in bonnet fungi (Mycena s.s.) driven by repeated elements and novel gene families across ecological guilds.</title>
        <authorList>
            <consortium name="Lawrence Berkeley National Laboratory"/>
            <person name="Harder C.B."/>
            <person name="Miyauchi S."/>
            <person name="Viragh M."/>
            <person name="Kuo A."/>
            <person name="Thoen E."/>
            <person name="Andreopoulos B."/>
            <person name="Lu D."/>
            <person name="Skrede I."/>
            <person name="Drula E."/>
            <person name="Henrissat B."/>
            <person name="Morin E."/>
            <person name="Kohler A."/>
            <person name="Barry K."/>
            <person name="LaButti K."/>
            <person name="Morin E."/>
            <person name="Salamov A."/>
            <person name="Lipzen A."/>
            <person name="Mereny Z."/>
            <person name="Hegedus B."/>
            <person name="Baldrian P."/>
            <person name="Stursova M."/>
            <person name="Weitz H."/>
            <person name="Taylor A."/>
            <person name="Grigoriev I.V."/>
            <person name="Nagy L.G."/>
            <person name="Martin F."/>
            <person name="Kauserud H."/>
        </authorList>
    </citation>
    <scope>NUCLEOTIDE SEQUENCE</scope>
    <source>
        <strain evidence="1">CBHHK188m</strain>
    </source>
</reference>
<proteinExistence type="predicted"/>
<dbReference type="AlphaFoldDB" id="A0AAD7IKJ0"/>
<dbReference type="Gene3D" id="3.80.10.10">
    <property type="entry name" value="Ribonuclease Inhibitor"/>
    <property type="match status" value="1"/>
</dbReference>
<evidence type="ECO:0000313" key="1">
    <source>
        <dbReference type="EMBL" id="KAJ7745230.1"/>
    </source>
</evidence>
<evidence type="ECO:0000313" key="2">
    <source>
        <dbReference type="Proteomes" id="UP001215280"/>
    </source>
</evidence>